<keyword evidence="1" id="KW-0812">Transmembrane</keyword>
<name>A0A849SD56_UNCEI</name>
<evidence type="ECO:0000256" key="1">
    <source>
        <dbReference type="SAM" id="Phobius"/>
    </source>
</evidence>
<keyword evidence="1" id="KW-0472">Membrane</keyword>
<organism evidence="2 3">
    <name type="scientific">Eiseniibacteriota bacterium</name>
    <dbReference type="NCBI Taxonomy" id="2212470"/>
    <lineage>
        <taxon>Bacteria</taxon>
        <taxon>Candidatus Eiseniibacteriota</taxon>
    </lineage>
</organism>
<dbReference type="Proteomes" id="UP000580839">
    <property type="component" value="Unassembled WGS sequence"/>
</dbReference>
<evidence type="ECO:0000313" key="3">
    <source>
        <dbReference type="Proteomes" id="UP000580839"/>
    </source>
</evidence>
<dbReference type="InterPro" id="IPR037997">
    <property type="entry name" value="Dgk1-like"/>
</dbReference>
<sequence>MTEARDPTRIPSLPDDPFAPLRSKSWLTEAQRKAIHIAAVILPLGLLYQWLPWPRGRGQWAVFLIALTVTAISIDVIRIHDRRVREFFRRFFGQMIREHEDLNLLGSTYLLIAAVLAIEIFPRPIAAAAIGFTVLGDGVAALVGKAYGRTRIFNKSVEGAAGGLVACLAWASFLAVAGFLPWPVVIAGALIASLVELLPIPLDDNLGITLVSGFLMRFLWGAP</sequence>
<feature type="transmembrane region" description="Helical" evidence="1">
    <location>
        <begin position="124"/>
        <end position="144"/>
    </location>
</feature>
<evidence type="ECO:0000313" key="2">
    <source>
        <dbReference type="EMBL" id="NOT33648.1"/>
    </source>
</evidence>
<protein>
    <recommendedName>
        <fullName evidence="4">Phosphatidate cytidylyltransferase</fullName>
    </recommendedName>
</protein>
<proteinExistence type="predicted"/>
<reference evidence="2 3" key="1">
    <citation type="submission" date="2020-04" db="EMBL/GenBank/DDBJ databases">
        <title>Metagenomic profiling of ammonia- and methane-oxidizing microorganisms in a Dutch drinking water treatment plant.</title>
        <authorList>
            <person name="Poghosyan L."/>
            <person name="Leucker S."/>
        </authorList>
    </citation>
    <scope>NUCLEOTIDE SEQUENCE [LARGE SCALE GENOMIC DNA]</scope>
    <source>
        <strain evidence="2">S-RSF-IL-03</strain>
    </source>
</reference>
<feature type="transmembrane region" description="Helical" evidence="1">
    <location>
        <begin position="101"/>
        <end position="118"/>
    </location>
</feature>
<feature type="transmembrane region" description="Helical" evidence="1">
    <location>
        <begin position="156"/>
        <end position="173"/>
    </location>
</feature>
<comment type="caution">
    <text evidence="2">The sequence shown here is derived from an EMBL/GenBank/DDBJ whole genome shotgun (WGS) entry which is preliminary data.</text>
</comment>
<gene>
    <name evidence="2" type="ORF">HOP12_05690</name>
</gene>
<dbReference type="GO" id="GO:0004143">
    <property type="term" value="F:ATP-dependent diacylglycerol kinase activity"/>
    <property type="evidence" value="ECO:0007669"/>
    <property type="project" value="InterPro"/>
</dbReference>
<dbReference type="EMBL" id="JABFRW010000061">
    <property type="protein sequence ID" value="NOT33648.1"/>
    <property type="molecule type" value="Genomic_DNA"/>
</dbReference>
<dbReference type="AlphaFoldDB" id="A0A849SD56"/>
<accession>A0A849SD56</accession>
<keyword evidence="1" id="KW-1133">Transmembrane helix</keyword>
<dbReference type="PANTHER" id="PTHR31303:SF1">
    <property type="entry name" value="CTP-DEPENDENT DIACYLGLYCEROL KINASE 1"/>
    <property type="match status" value="1"/>
</dbReference>
<dbReference type="PANTHER" id="PTHR31303">
    <property type="entry name" value="CTP-DEPENDENT DIACYLGLYCEROL KINASE 1"/>
    <property type="match status" value="1"/>
</dbReference>
<feature type="transmembrane region" description="Helical" evidence="1">
    <location>
        <begin position="34"/>
        <end position="53"/>
    </location>
</feature>
<evidence type="ECO:0008006" key="4">
    <source>
        <dbReference type="Google" id="ProtNLM"/>
    </source>
</evidence>
<feature type="transmembrane region" description="Helical" evidence="1">
    <location>
        <begin position="59"/>
        <end position="80"/>
    </location>
</feature>